<accession>A0AAD6X4M9</accession>
<feature type="compositionally biased region" description="Low complexity" evidence="1">
    <location>
        <begin position="125"/>
        <end position="136"/>
    </location>
</feature>
<dbReference type="AlphaFoldDB" id="A0AAD6X4M9"/>
<organism evidence="2 3">
    <name type="scientific">Mycena alexandri</name>
    <dbReference type="NCBI Taxonomy" id="1745969"/>
    <lineage>
        <taxon>Eukaryota</taxon>
        <taxon>Fungi</taxon>
        <taxon>Dikarya</taxon>
        <taxon>Basidiomycota</taxon>
        <taxon>Agaricomycotina</taxon>
        <taxon>Agaricomycetes</taxon>
        <taxon>Agaricomycetidae</taxon>
        <taxon>Agaricales</taxon>
        <taxon>Marasmiineae</taxon>
        <taxon>Mycenaceae</taxon>
        <taxon>Mycena</taxon>
    </lineage>
</organism>
<dbReference type="EMBL" id="JARJCM010000050">
    <property type="protein sequence ID" value="KAJ7035405.1"/>
    <property type="molecule type" value="Genomic_DNA"/>
</dbReference>
<evidence type="ECO:0000313" key="2">
    <source>
        <dbReference type="EMBL" id="KAJ7035405.1"/>
    </source>
</evidence>
<feature type="region of interest" description="Disordered" evidence="1">
    <location>
        <begin position="124"/>
        <end position="161"/>
    </location>
</feature>
<name>A0AAD6X4M9_9AGAR</name>
<proteinExistence type="predicted"/>
<dbReference type="Proteomes" id="UP001218188">
    <property type="component" value="Unassembled WGS sequence"/>
</dbReference>
<reference evidence="2" key="1">
    <citation type="submission" date="2023-03" db="EMBL/GenBank/DDBJ databases">
        <title>Massive genome expansion in bonnet fungi (Mycena s.s.) driven by repeated elements and novel gene families across ecological guilds.</title>
        <authorList>
            <consortium name="Lawrence Berkeley National Laboratory"/>
            <person name="Harder C.B."/>
            <person name="Miyauchi S."/>
            <person name="Viragh M."/>
            <person name="Kuo A."/>
            <person name="Thoen E."/>
            <person name="Andreopoulos B."/>
            <person name="Lu D."/>
            <person name="Skrede I."/>
            <person name="Drula E."/>
            <person name="Henrissat B."/>
            <person name="Morin E."/>
            <person name="Kohler A."/>
            <person name="Barry K."/>
            <person name="LaButti K."/>
            <person name="Morin E."/>
            <person name="Salamov A."/>
            <person name="Lipzen A."/>
            <person name="Mereny Z."/>
            <person name="Hegedus B."/>
            <person name="Baldrian P."/>
            <person name="Stursova M."/>
            <person name="Weitz H."/>
            <person name="Taylor A."/>
            <person name="Grigoriev I.V."/>
            <person name="Nagy L.G."/>
            <person name="Martin F."/>
            <person name="Kauserud H."/>
        </authorList>
    </citation>
    <scope>NUCLEOTIDE SEQUENCE</scope>
    <source>
        <strain evidence="2">CBHHK200</strain>
    </source>
</reference>
<protein>
    <submittedName>
        <fullName evidence="2">Uncharacterized protein</fullName>
    </submittedName>
</protein>
<keyword evidence="3" id="KW-1185">Reference proteome</keyword>
<sequence>MSNPVAPSVRSGVRAASHSAVLPLAVCAVFNHEPASACVSSLSFVCSISLHAALNNPKSVFDDSVYFLAWAIAVASVAVHDVPQLLTSDCFLNGLSAHLVSSMVLYPLRPPHFLSIHYDPPGVPPTTRTADATAPPSQRHKKSLPESHSHHIAISPPEPYPSDFQTPSYSDLVLPAPFPIGQRL</sequence>
<gene>
    <name evidence="2" type="ORF">C8F04DRAFT_1258952</name>
</gene>
<evidence type="ECO:0000256" key="1">
    <source>
        <dbReference type="SAM" id="MobiDB-lite"/>
    </source>
</evidence>
<evidence type="ECO:0000313" key="3">
    <source>
        <dbReference type="Proteomes" id="UP001218188"/>
    </source>
</evidence>
<comment type="caution">
    <text evidence="2">The sequence shown here is derived from an EMBL/GenBank/DDBJ whole genome shotgun (WGS) entry which is preliminary data.</text>
</comment>